<reference evidence="8 9" key="1">
    <citation type="submission" date="2014-07" db="EMBL/GenBank/DDBJ databases">
        <title>Draft genome of Clostridium sulfidigenes 113A isolated from sediments associated with methane hydrate from Krishna Godavari basin.</title>
        <authorList>
            <person name="Honkalas V.S."/>
            <person name="Dabir A.P."/>
            <person name="Arora P."/>
            <person name="Dhakephalkar P.K."/>
        </authorList>
    </citation>
    <scope>NUCLEOTIDE SEQUENCE [LARGE SCALE GENOMIC DNA]</scope>
    <source>
        <strain evidence="8 9">113A</strain>
    </source>
</reference>
<dbReference type="RefSeq" id="WP_035135102.1">
    <property type="nucleotide sequence ID" value="NZ_JPMD01000041.1"/>
</dbReference>
<dbReference type="AlphaFoldDB" id="A0A084J894"/>
<feature type="transmembrane region" description="Helical" evidence="7">
    <location>
        <begin position="251"/>
        <end position="272"/>
    </location>
</feature>
<dbReference type="PIRSF" id="PIRSF006060">
    <property type="entry name" value="AA_transporter"/>
    <property type="match status" value="1"/>
</dbReference>
<evidence type="ECO:0000256" key="1">
    <source>
        <dbReference type="ARBA" id="ARBA00004651"/>
    </source>
</evidence>
<evidence type="ECO:0000313" key="9">
    <source>
        <dbReference type="Proteomes" id="UP000028542"/>
    </source>
</evidence>
<evidence type="ECO:0000313" key="8">
    <source>
        <dbReference type="EMBL" id="KEZ85178.1"/>
    </source>
</evidence>
<gene>
    <name evidence="8" type="ORF">IO99_16335</name>
</gene>
<dbReference type="STRING" id="318464.IO99_16335"/>
<feature type="transmembrane region" description="Helical" evidence="7">
    <location>
        <begin position="323"/>
        <end position="348"/>
    </location>
</feature>
<dbReference type="InterPro" id="IPR050367">
    <property type="entry name" value="APC_superfamily"/>
</dbReference>
<evidence type="ECO:0000256" key="7">
    <source>
        <dbReference type="SAM" id="Phobius"/>
    </source>
</evidence>
<dbReference type="InterPro" id="IPR002293">
    <property type="entry name" value="AA/rel_permease1"/>
</dbReference>
<proteinExistence type="predicted"/>
<dbReference type="GO" id="GO:0022857">
    <property type="term" value="F:transmembrane transporter activity"/>
    <property type="evidence" value="ECO:0007669"/>
    <property type="project" value="InterPro"/>
</dbReference>
<evidence type="ECO:0000256" key="4">
    <source>
        <dbReference type="ARBA" id="ARBA00022692"/>
    </source>
</evidence>
<accession>A0A084J894</accession>
<dbReference type="GO" id="GO:0005886">
    <property type="term" value="C:plasma membrane"/>
    <property type="evidence" value="ECO:0007669"/>
    <property type="project" value="UniProtKB-SubCell"/>
</dbReference>
<comment type="caution">
    <text evidence="8">The sequence shown here is derived from an EMBL/GenBank/DDBJ whole genome shotgun (WGS) entry which is preliminary data.</text>
</comment>
<feature type="transmembrane region" description="Helical" evidence="7">
    <location>
        <begin position="86"/>
        <end position="111"/>
    </location>
</feature>
<keyword evidence="6 7" id="KW-0472">Membrane</keyword>
<feature type="transmembrane region" description="Helical" evidence="7">
    <location>
        <begin position="375"/>
        <end position="394"/>
    </location>
</feature>
<evidence type="ECO:0000256" key="6">
    <source>
        <dbReference type="ARBA" id="ARBA00023136"/>
    </source>
</evidence>
<keyword evidence="5 7" id="KW-1133">Transmembrane helix</keyword>
<organism evidence="8 9">
    <name type="scientific">Clostridium sulfidigenes</name>
    <dbReference type="NCBI Taxonomy" id="318464"/>
    <lineage>
        <taxon>Bacteria</taxon>
        <taxon>Bacillati</taxon>
        <taxon>Bacillota</taxon>
        <taxon>Clostridia</taxon>
        <taxon>Eubacteriales</taxon>
        <taxon>Clostridiaceae</taxon>
        <taxon>Clostridium</taxon>
    </lineage>
</organism>
<keyword evidence="4 7" id="KW-0812">Transmembrane</keyword>
<feature type="transmembrane region" description="Helical" evidence="7">
    <location>
        <begin position="444"/>
        <end position="465"/>
    </location>
</feature>
<keyword evidence="3" id="KW-1003">Cell membrane</keyword>
<dbReference type="eggNOG" id="COG0531">
    <property type="taxonomic scope" value="Bacteria"/>
</dbReference>
<feature type="transmembrane region" description="Helical" evidence="7">
    <location>
        <begin position="400"/>
        <end position="424"/>
    </location>
</feature>
<keyword evidence="9" id="KW-1185">Reference proteome</keyword>
<name>A0A084J894_9CLOT</name>
<comment type="subcellular location">
    <subcellularLocation>
        <location evidence="1">Cell membrane</location>
        <topology evidence="1">Multi-pass membrane protein</topology>
    </subcellularLocation>
</comment>
<evidence type="ECO:0000256" key="5">
    <source>
        <dbReference type="ARBA" id="ARBA00022989"/>
    </source>
</evidence>
<feature type="transmembrane region" description="Helical" evidence="7">
    <location>
        <begin position="209"/>
        <end position="230"/>
    </location>
</feature>
<evidence type="ECO:0000256" key="2">
    <source>
        <dbReference type="ARBA" id="ARBA00022448"/>
    </source>
</evidence>
<evidence type="ECO:0000256" key="3">
    <source>
        <dbReference type="ARBA" id="ARBA00022475"/>
    </source>
</evidence>
<dbReference type="NCBIfam" id="NF011775">
    <property type="entry name" value="PRK15238.1"/>
    <property type="match status" value="1"/>
</dbReference>
<dbReference type="Pfam" id="PF13520">
    <property type="entry name" value="AA_permease_2"/>
    <property type="match status" value="1"/>
</dbReference>
<keyword evidence="2" id="KW-0813">Transport</keyword>
<feature type="transmembrane region" description="Helical" evidence="7">
    <location>
        <begin position="42"/>
        <end position="65"/>
    </location>
</feature>
<dbReference type="PANTHER" id="PTHR42770">
    <property type="entry name" value="AMINO ACID TRANSPORTER-RELATED"/>
    <property type="match status" value="1"/>
</dbReference>
<dbReference type="EMBL" id="JPMD01000041">
    <property type="protein sequence ID" value="KEZ85178.1"/>
    <property type="molecule type" value="Genomic_DNA"/>
</dbReference>
<protein>
    <submittedName>
        <fullName evidence="8">Transporter</fullName>
    </submittedName>
</protein>
<feature type="transmembrane region" description="Helical" evidence="7">
    <location>
        <begin position="131"/>
        <end position="153"/>
    </location>
</feature>
<feature type="transmembrane region" description="Helical" evidence="7">
    <location>
        <begin position="477"/>
        <end position="495"/>
    </location>
</feature>
<feature type="transmembrane region" description="Helical" evidence="7">
    <location>
        <begin position="165"/>
        <end position="189"/>
    </location>
</feature>
<dbReference type="Proteomes" id="UP000028542">
    <property type="component" value="Unassembled WGS sequence"/>
</dbReference>
<dbReference type="PANTHER" id="PTHR42770:SF15">
    <property type="entry name" value="GLUTAMATE_GAMMA-AMINOBUTYRATE ANTIPORTER-RELATED"/>
    <property type="match status" value="1"/>
</dbReference>
<dbReference type="Gene3D" id="1.20.1740.10">
    <property type="entry name" value="Amino acid/polyamine transporter I"/>
    <property type="match status" value="1"/>
</dbReference>
<sequence>MSSKKGSTEKLSITALILMIFTSVYGFNNMPRSYYLMGYGSIPFFIIAAILFFIPFAFMMAEYGAAFKNETGGIYSWMEKSVNAKYAFIGTFMWYTSTVIWMVNVSSGIWVTLSNAIYGTDTTSTWSIFGFGGRQTLAILAVLWIIFVTFVSTKGIEKIKKITSIGGTAVAALNILLILGSIVILIGNGGELAQPIVNSTTFISSPNPAYQSSISILSFMVFALFAFGGIEVVGGLVDQTDEPEKNFPKGLAISAIIIAVGYAVGLFCVGIFTNWDAILGTNGKYGDIVHMGNVGYLIMNNLGYQFGVTFGATEAISVQIGNWIARFVGLSMLLALTGAFFTLTYAPLKQLIAGTPKGLFPDSVAKMKKGMPVNAMLIQAIVVIIMILLVGFGGEAMEEFFSILVAMTNVAMTIPYMFLSGAFISFKRREGIQKPFQVFKGKGYIILVTIVVTATVGFANFFSIIEPAMNGDMAKTIWSIAGPIVFSIVALVLFARYEKNLKKND</sequence>